<organism evidence="2 3">
    <name type="scientific">Arcticibacter tournemirensis</name>
    <dbReference type="NCBI Taxonomy" id="699437"/>
    <lineage>
        <taxon>Bacteria</taxon>
        <taxon>Pseudomonadati</taxon>
        <taxon>Bacteroidota</taxon>
        <taxon>Sphingobacteriia</taxon>
        <taxon>Sphingobacteriales</taxon>
        <taxon>Sphingobacteriaceae</taxon>
        <taxon>Arcticibacter</taxon>
    </lineage>
</organism>
<feature type="transmembrane region" description="Helical" evidence="1">
    <location>
        <begin position="172"/>
        <end position="191"/>
    </location>
</feature>
<dbReference type="EMBL" id="RXOC01000012">
    <property type="protein sequence ID" value="RXF68138.1"/>
    <property type="molecule type" value="Genomic_DNA"/>
</dbReference>
<evidence type="ECO:0008006" key="4">
    <source>
        <dbReference type="Google" id="ProtNLM"/>
    </source>
</evidence>
<feature type="transmembrane region" description="Helical" evidence="1">
    <location>
        <begin position="81"/>
        <end position="102"/>
    </location>
</feature>
<feature type="transmembrane region" description="Helical" evidence="1">
    <location>
        <begin position="108"/>
        <end position="128"/>
    </location>
</feature>
<keyword evidence="1" id="KW-1133">Transmembrane helix</keyword>
<sequence>MDTLNSAILRWATLFAVILNVLFNYSYVKIFSQASMGEVSARYPSLFTPSGYAFSIWELIYISFIFYCIIQLQRSRLPKKLYNQVSLPLLLSNLLAGLWIWVYTNEMLLLSVVIILALLFLSIEMFIVTGKAARQSKHSWWLQFPFSLFFGWLSVAFLANLSVFVAEQQGKGNPMLAFIMLAIAGLAAIIVSFRFKNAVYPAVIAWATIAIASARKNDHTDIAYGALAISIVSIIMVIIAVLQLRNLKRQREQ</sequence>
<dbReference type="AlphaFoldDB" id="A0A4Q0M563"/>
<comment type="caution">
    <text evidence="2">The sequence shown here is derived from an EMBL/GenBank/DDBJ whole genome shotgun (WGS) entry which is preliminary data.</text>
</comment>
<keyword evidence="1" id="KW-0812">Transmembrane</keyword>
<gene>
    <name evidence="2" type="ORF">EKH83_16515</name>
</gene>
<feature type="transmembrane region" description="Helical" evidence="1">
    <location>
        <begin position="198"/>
        <end position="216"/>
    </location>
</feature>
<dbReference type="RefSeq" id="WP_128770567.1">
    <property type="nucleotide sequence ID" value="NZ_RXOC01000012.1"/>
</dbReference>
<protein>
    <recommendedName>
        <fullName evidence="4">Tryptophan-rich sensory protein</fullName>
    </recommendedName>
</protein>
<dbReference type="PANTHER" id="PTHR33802:SF1">
    <property type="entry name" value="XK-RELATED PROTEIN"/>
    <property type="match status" value="1"/>
</dbReference>
<feature type="transmembrane region" description="Helical" evidence="1">
    <location>
        <begin position="222"/>
        <end position="244"/>
    </location>
</feature>
<dbReference type="Proteomes" id="UP000290848">
    <property type="component" value="Unassembled WGS sequence"/>
</dbReference>
<feature type="transmembrane region" description="Helical" evidence="1">
    <location>
        <begin position="7"/>
        <end position="27"/>
    </location>
</feature>
<reference evidence="2 3" key="1">
    <citation type="submission" date="2018-12" db="EMBL/GenBank/DDBJ databases">
        <title>The Draft Genome Sequence of the Soil Bacterium Pedobacter tournemirensis R1.</title>
        <authorList>
            <person name="He J."/>
        </authorList>
    </citation>
    <scope>NUCLEOTIDE SEQUENCE [LARGE SCALE GENOMIC DNA]</scope>
    <source>
        <strain evidence="2 3">R1</strain>
    </source>
</reference>
<dbReference type="PANTHER" id="PTHR33802">
    <property type="entry name" value="SI:CH211-161H7.5-RELATED"/>
    <property type="match status" value="1"/>
</dbReference>
<feature type="transmembrane region" description="Helical" evidence="1">
    <location>
        <begin position="140"/>
        <end position="166"/>
    </location>
</feature>
<feature type="transmembrane region" description="Helical" evidence="1">
    <location>
        <begin position="47"/>
        <end position="69"/>
    </location>
</feature>
<accession>A0A4Q0M563</accession>
<proteinExistence type="predicted"/>
<evidence type="ECO:0000256" key="1">
    <source>
        <dbReference type="SAM" id="Phobius"/>
    </source>
</evidence>
<evidence type="ECO:0000313" key="2">
    <source>
        <dbReference type="EMBL" id="RXF68138.1"/>
    </source>
</evidence>
<name>A0A4Q0M563_9SPHI</name>
<keyword evidence="1" id="KW-0472">Membrane</keyword>
<evidence type="ECO:0000313" key="3">
    <source>
        <dbReference type="Proteomes" id="UP000290848"/>
    </source>
</evidence>